<evidence type="ECO:0000313" key="2">
    <source>
        <dbReference type="Proteomes" id="UP000177370"/>
    </source>
</evidence>
<protein>
    <submittedName>
        <fullName evidence="1">Uncharacterized protein</fullName>
    </submittedName>
</protein>
<accession>A0A1F6V823</accession>
<reference evidence="1 2" key="1">
    <citation type="journal article" date="2016" name="Nat. Commun.">
        <title>Thousands of microbial genomes shed light on interconnected biogeochemical processes in an aquifer system.</title>
        <authorList>
            <person name="Anantharaman K."/>
            <person name="Brown C.T."/>
            <person name="Hug L.A."/>
            <person name="Sharon I."/>
            <person name="Castelle C.J."/>
            <person name="Probst A.J."/>
            <person name="Thomas B.C."/>
            <person name="Singh A."/>
            <person name="Wilkins M.J."/>
            <person name="Karaoz U."/>
            <person name="Brodie E.L."/>
            <person name="Williams K.H."/>
            <person name="Hubbard S.S."/>
            <person name="Banfield J.F."/>
        </authorList>
    </citation>
    <scope>NUCLEOTIDE SEQUENCE [LARGE SCALE GENOMIC DNA]</scope>
</reference>
<dbReference type="Proteomes" id="UP000177370">
    <property type="component" value="Unassembled WGS sequence"/>
</dbReference>
<comment type="caution">
    <text evidence="1">The sequence shown here is derived from an EMBL/GenBank/DDBJ whole genome shotgun (WGS) entry which is preliminary data.</text>
</comment>
<proteinExistence type="predicted"/>
<evidence type="ECO:0000313" key="1">
    <source>
        <dbReference type="EMBL" id="OGI65871.1"/>
    </source>
</evidence>
<gene>
    <name evidence="1" type="ORF">A2647_01530</name>
</gene>
<dbReference type="AlphaFoldDB" id="A0A1F6V823"/>
<dbReference type="EMBL" id="MFTP01000011">
    <property type="protein sequence ID" value="OGI65871.1"/>
    <property type="molecule type" value="Genomic_DNA"/>
</dbReference>
<name>A0A1F6V823_9BACT</name>
<sequence>MIYSRNMPKKSKKKEKTIVITEKNQTLMFRDPNLLKPFLEEPIIKIAEFITGGLSMGSSDLIHMGGRLVQGAIKGHLLTQASREINKLVEEGKIKEDYAETKYGFKSLEELLSFIDSEAPDEDRFKAVKAMFFALNSVDVKDSGEEILRYQLFHICTKLSSSQLLTLRAAYEFKKQHTEHSSADAWLRDVAKQIGHNSAGLVENDETTLEHEKLITGRIHNDRSGVRGYNARLTDFGISLIEYILKYENLTEEDIKTI</sequence>
<organism evidence="1 2">
    <name type="scientific">Candidatus Nomurabacteria bacterium RIFCSPHIGHO2_01_FULL_40_24b</name>
    <dbReference type="NCBI Taxonomy" id="1801739"/>
    <lineage>
        <taxon>Bacteria</taxon>
        <taxon>Candidatus Nomuraibacteriota</taxon>
    </lineage>
</organism>